<proteinExistence type="inferred from homology"/>
<keyword evidence="4" id="KW-1185">Reference proteome</keyword>
<organism evidence="3 4">
    <name type="scientific">Salipaludibacillus neizhouensis</name>
    <dbReference type="NCBI Taxonomy" id="885475"/>
    <lineage>
        <taxon>Bacteria</taxon>
        <taxon>Bacillati</taxon>
        <taxon>Bacillota</taxon>
        <taxon>Bacilli</taxon>
        <taxon>Bacillales</taxon>
        <taxon>Bacillaceae</taxon>
    </lineage>
</organism>
<dbReference type="EMBL" id="PDOE01000001">
    <property type="protein sequence ID" value="RKL68833.1"/>
    <property type="molecule type" value="Genomic_DNA"/>
</dbReference>
<comment type="similarity">
    <text evidence="1">Belongs to the UPF0045 family.</text>
</comment>
<dbReference type="Pfam" id="PF01910">
    <property type="entry name" value="Thiamine_BP"/>
    <property type="match status" value="1"/>
</dbReference>
<dbReference type="Proteomes" id="UP000281498">
    <property type="component" value="Unassembled WGS sequence"/>
</dbReference>
<dbReference type="InterPro" id="IPR029756">
    <property type="entry name" value="MTH1187/YkoF-like"/>
</dbReference>
<dbReference type="NCBIfam" id="TIGR00106">
    <property type="entry name" value="MTH1187 family thiamine-binding protein"/>
    <property type="match status" value="1"/>
</dbReference>
<dbReference type="Gene3D" id="3.30.70.930">
    <property type="match status" value="1"/>
</dbReference>
<reference evidence="3 4" key="1">
    <citation type="submission" date="2017-10" db="EMBL/GenBank/DDBJ databases">
        <title>Bacillus sp. nov., a halophilic bacterium isolated from a Keqin Lake.</title>
        <authorList>
            <person name="Wang H."/>
        </authorList>
    </citation>
    <scope>NUCLEOTIDE SEQUENCE [LARGE SCALE GENOMIC DNA]</scope>
    <source>
        <strain evidence="3 4">KCTC 13187</strain>
    </source>
</reference>
<evidence type="ECO:0000256" key="1">
    <source>
        <dbReference type="ARBA" id="ARBA00010272"/>
    </source>
</evidence>
<dbReference type="SUPFAM" id="SSF89957">
    <property type="entry name" value="MTH1187/YkoF-like"/>
    <property type="match status" value="1"/>
</dbReference>
<evidence type="ECO:0000259" key="2">
    <source>
        <dbReference type="Pfam" id="PF01910"/>
    </source>
</evidence>
<dbReference type="PANTHER" id="PTHR33777">
    <property type="entry name" value="UPF0045 PROTEIN ECM15"/>
    <property type="match status" value="1"/>
</dbReference>
<sequence length="97" mass="10654">MPLLEISVVPVGTQSESFSSDVEEAVSIIKKRGLSYQVTPTATIIEGDLDDIMDVAKEIHHNEIGNGAKRVVTNITIDDRIDKPISLDRQVDHVKNS</sequence>
<evidence type="ECO:0000313" key="3">
    <source>
        <dbReference type="EMBL" id="RKL68833.1"/>
    </source>
</evidence>
<protein>
    <recommendedName>
        <fullName evidence="2">Thiamine-binding protein domain-containing protein</fullName>
    </recommendedName>
</protein>
<accession>A0A3A9KGZ5</accession>
<dbReference type="InterPro" id="IPR051614">
    <property type="entry name" value="UPF0045_domain"/>
</dbReference>
<feature type="domain" description="Thiamine-binding protein" evidence="2">
    <location>
        <begin position="5"/>
        <end position="95"/>
    </location>
</feature>
<gene>
    <name evidence="3" type="ORF">CR203_01970</name>
</gene>
<dbReference type="PANTHER" id="PTHR33777:SF1">
    <property type="entry name" value="UPF0045 PROTEIN ECM15"/>
    <property type="match status" value="1"/>
</dbReference>
<dbReference type="RefSeq" id="WP_110936527.1">
    <property type="nucleotide sequence ID" value="NZ_KZ614146.1"/>
</dbReference>
<dbReference type="AlphaFoldDB" id="A0A3A9KGZ5"/>
<comment type="caution">
    <text evidence="3">The sequence shown here is derived from an EMBL/GenBank/DDBJ whole genome shotgun (WGS) entry which is preliminary data.</text>
</comment>
<name>A0A3A9KGZ5_9BACI</name>
<dbReference type="GO" id="GO:0005829">
    <property type="term" value="C:cytosol"/>
    <property type="evidence" value="ECO:0007669"/>
    <property type="project" value="TreeGrafter"/>
</dbReference>
<evidence type="ECO:0000313" key="4">
    <source>
        <dbReference type="Proteomes" id="UP000281498"/>
    </source>
</evidence>
<dbReference type="OrthoDB" id="2147383at2"/>
<dbReference type="InterPro" id="IPR002767">
    <property type="entry name" value="Thiamine_BP"/>
</dbReference>